<evidence type="ECO:0000313" key="1">
    <source>
        <dbReference type="EMBL" id="ETX12682.1"/>
    </source>
</evidence>
<evidence type="ECO:0008006" key="3">
    <source>
        <dbReference type="Google" id="ProtNLM"/>
    </source>
</evidence>
<dbReference type="GO" id="GO:0016706">
    <property type="term" value="F:2-oxoglutarate-dependent dioxygenase activity"/>
    <property type="evidence" value="ECO:0007669"/>
    <property type="project" value="UniProtKB-ARBA"/>
</dbReference>
<dbReference type="InterPro" id="IPR008775">
    <property type="entry name" value="Phytyl_CoA_dOase-like"/>
</dbReference>
<protein>
    <recommendedName>
        <fullName evidence="3">Phytanoyl-CoA dioxygenase</fullName>
    </recommendedName>
</protein>
<evidence type="ECO:0000313" key="2">
    <source>
        <dbReference type="Proteomes" id="UP000054058"/>
    </source>
</evidence>
<keyword evidence="2" id="KW-1185">Reference proteome</keyword>
<dbReference type="OrthoDB" id="9791262at2"/>
<comment type="caution">
    <text evidence="1">The sequence shown here is derived from an EMBL/GenBank/DDBJ whole genome shotgun (WGS) entry which is preliminary data.</text>
</comment>
<name>X7E9Q1_9GAMM</name>
<dbReference type="SUPFAM" id="SSF51197">
    <property type="entry name" value="Clavaminate synthase-like"/>
    <property type="match status" value="1"/>
</dbReference>
<sequence length="297" mass="33206">MTSTSFSQLKAFQKTGFLKLSNVIDVKKITHLRGQFWHEVNNKFDISLSNPSTWFRNSSNPVGGSGAKRLNGMGPMMRDLKASGKFDAIEEMMQSAIDPIFSDYTLRPLDLWYSLLSFPGSETKWNVPYKSWHNDEPIVVGDSNPWSLFVFLLLDDVSVDMGATVVVSGSHRRAEQLAERIASPDQEAAIKAFDSVNSGLIDDPKNTRLLTTDNLLEPLTQEDPWMKALVTESTPEQRIKQFVQEGGTFNGIEQKVVSLTGSAGDIIILNPRCLHSTSANVSRLPRQVIRLDFRRSV</sequence>
<gene>
    <name evidence="1" type="ORF">MUS1_01760</name>
</gene>
<reference evidence="1 2" key="1">
    <citation type="submission" date="2014-01" db="EMBL/GenBank/DDBJ databases">
        <title>Marinomonas ushuaiensis DSM 15871 Genome Sequencing.</title>
        <authorList>
            <person name="Lai Q."/>
            <person name="Shao Z.S."/>
        </authorList>
    </citation>
    <scope>NUCLEOTIDE SEQUENCE [LARGE SCALE GENOMIC DNA]</scope>
    <source>
        <strain evidence="1 2">DSM 15871</strain>
    </source>
</reference>
<accession>X7E9Q1</accession>
<organism evidence="1 2">
    <name type="scientific">Marinomonas ushuaiensis DSM 15871</name>
    <dbReference type="NCBI Taxonomy" id="1122207"/>
    <lineage>
        <taxon>Bacteria</taxon>
        <taxon>Pseudomonadati</taxon>
        <taxon>Pseudomonadota</taxon>
        <taxon>Gammaproteobacteria</taxon>
        <taxon>Oceanospirillales</taxon>
        <taxon>Oceanospirillaceae</taxon>
        <taxon>Marinomonas</taxon>
    </lineage>
</organism>
<dbReference type="PATRIC" id="fig|1122207.3.peg.364"/>
<dbReference type="AlphaFoldDB" id="X7E9Q1"/>
<dbReference type="Gene3D" id="2.60.120.620">
    <property type="entry name" value="q2cbj1_9rhob like domain"/>
    <property type="match status" value="1"/>
</dbReference>
<dbReference type="EMBL" id="JAMB01000001">
    <property type="protein sequence ID" value="ETX12682.1"/>
    <property type="molecule type" value="Genomic_DNA"/>
</dbReference>
<dbReference type="Pfam" id="PF05721">
    <property type="entry name" value="PhyH"/>
    <property type="match status" value="1"/>
</dbReference>
<proteinExistence type="predicted"/>
<dbReference type="RefSeq" id="WP_036158223.1">
    <property type="nucleotide sequence ID" value="NZ_JAMB01000001.1"/>
</dbReference>
<dbReference type="Proteomes" id="UP000054058">
    <property type="component" value="Unassembled WGS sequence"/>
</dbReference>